<protein>
    <submittedName>
        <fullName evidence="1">Uncharacterized protein</fullName>
    </submittedName>
</protein>
<reference evidence="1" key="2">
    <citation type="journal article" date="2020" name="Nat. Commun.">
        <title>Large-scale genome sequencing of mycorrhizal fungi provides insights into the early evolution of symbiotic traits.</title>
        <authorList>
            <person name="Miyauchi S."/>
            <person name="Kiss E."/>
            <person name="Kuo A."/>
            <person name="Drula E."/>
            <person name="Kohler A."/>
            <person name="Sanchez-Garcia M."/>
            <person name="Morin E."/>
            <person name="Andreopoulos B."/>
            <person name="Barry K.W."/>
            <person name="Bonito G."/>
            <person name="Buee M."/>
            <person name="Carver A."/>
            <person name="Chen C."/>
            <person name="Cichocki N."/>
            <person name="Clum A."/>
            <person name="Culley D."/>
            <person name="Crous P.W."/>
            <person name="Fauchery L."/>
            <person name="Girlanda M."/>
            <person name="Hayes R.D."/>
            <person name="Keri Z."/>
            <person name="LaButti K."/>
            <person name="Lipzen A."/>
            <person name="Lombard V."/>
            <person name="Magnuson J."/>
            <person name="Maillard F."/>
            <person name="Murat C."/>
            <person name="Nolan M."/>
            <person name="Ohm R.A."/>
            <person name="Pangilinan J."/>
            <person name="Pereira M.F."/>
            <person name="Perotto S."/>
            <person name="Peter M."/>
            <person name="Pfister S."/>
            <person name="Riley R."/>
            <person name="Sitrit Y."/>
            <person name="Stielow J.B."/>
            <person name="Szollosi G."/>
            <person name="Zifcakova L."/>
            <person name="Stursova M."/>
            <person name="Spatafora J.W."/>
            <person name="Tedersoo L."/>
            <person name="Vaario L.M."/>
            <person name="Yamada A."/>
            <person name="Yan M."/>
            <person name="Wang P."/>
            <person name="Xu J."/>
            <person name="Bruns T."/>
            <person name="Baldrian P."/>
            <person name="Vilgalys R."/>
            <person name="Dunand C."/>
            <person name="Henrissat B."/>
            <person name="Grigoriev I.V."/>
            <person name="Hibbett D."/>
            <person name="Nagy L.G."/>
            <person name="Martin F.M."/>
        </authorList>
    </citation>
    <scope>NUCLEOTIDE SEQUENCE</scope>
    <source>
        <strain evidence="1">P2</strain>
    </source>
</reference>
<name>A0ACB6Z000_THEGA</name>
<evidence type="ECO:0000313" key="2">
    <source>
        <dbReference type="Proteomes" id="UP000886501"/>
    </source>
</evidence>
<dbReference type="Proteomes" id="UP000886501">
    <property type="component" value="Unassembled WGS sequence"/>
</dbReference>
<comment type="caution">
    <text evidence="1">The sequence shown here is derived from an EMBL/GenBank/DDBJ whole genome shotgun (WGS) entry which is preliminary data.</text>
</comment>
<organism evidence="1 2">
    <name type="scientific">Thelephora ganbajun</name>
    <name type="common">Ganba fungus</name>
    <dbReference type="NCBI Taxonomy" id="370292"/>
    <lineage>
        <taxon>Eukaryota</taxon>
        <taxon>Fungi</taxon>
        <taxon>Dikarya</taxon>
        <taxon>Basidiomycota</taxon>
        <taxon>Agaricomycotina</taxon>
        <taxon>Agaricomycetes</taxon>
        <taxon>Thelephorales</taxon>
        <taxon>Thelephoraceae</taxon>
        <taxon>Thelephora</taxon>
    </lineage>
</organism>
<dbReference type="EMBL" id="MU118358">
    <property type="protein sequence ID" value="KAF9642783.1"/>
    <property type="molecule type" value="Genomic_DNA"/>
</dbReference>
<keyword evidence="2" id="KW-1185">Reference proteome</keyword>
<gene>
    <name evidence="1" type="ORF">BDM02DRAFT_3105229</name>
</gene>
<reference evidence="1" key="1">
    <citation type="submission" date="2019-10" db="EMBL/GenBank/DDBJ databases">
        <authorList>
            <consortium name="DOE Joint Genome Institute"/>
            <person name="Kuo A."/>
            <person name="Miyauchi S."/>
            <person name="Kiss E."/>
            <person name="Drula E."/>
            <person name="Kohler A."/>
            <person name="Sanchez-Garcia M."/>
            <person name="Andreopoulos B."/>
            <person name="Barry K.W."/>
            <person name="Bonito G."/>
            <person name="Buee M."/>
            <person name="Carver A."/>
            <person name="Chen C."/>
            <person name="Cichocki N."/>
            <person name="Clum A."/>
            <person name="Culley D."/>
            <person name="Crous P.W."/>
            <person name="Fauchery L."/>
            <person name="Girlanda M."/>
            <person name="Hayes R."/>
            <person name="Keri Z."/>
            <person name="Labutti K."/>
            <person name="Lipzen A."/>
            <person name="Lombard V."/>
            <person name="Magnuson J."/>
            <person name="Maillard F."/>
            <person name="Morin E."/>
            <person name="Murat C."/>
            <person name="Nolan M."/>
            <person name="Ohm R."/>
            <person name="Pangilinan J."/>
            <person name="Pereira M."/>
            <person name="Perotto S."/>
            <person name="Peter M."/>
            <person name="Riley R."/>
            <person name="Sitrit Y."/>
            <person name="Stielow B."/>
            <person name="Szollosi G."/>
            <person name="Zifcakova L."/>
            <person name="Stursova M."/>
            <person name="Spatafora J.W."/>
            <person name="Tedersoo L."/>
            <person name="Vaario L.-M."/>
            <person name="Yamada A."/>
            <person name="Yan M."/>
            <person name="Wang P."/>
            <person name="Xu J."/>
            <person name="Bruns T."/>
            <person name="Baldrian P."/>
            <person name="Vilgalys R."/>
            <person name="Henrissat B."/>
            <person name="Grigoriev I.V."/>
            <person name="Hibbett D."/>
            <person name="Nagy L.G."/>
            <person name="Martin F.M."/>
        </authorList>
    </citation>
    <scope>NUCLEOTIDE SEQUENCE</scope>
    <source>
        <strain evidence="1">P2</strain>
    </source>
</reference>
<accession>A0ACB6Z000</accession>
<feature type="non-terminal residue" evidence="1">
    <location>
        <position position="1"/>
    </location>
</feature>
<proteinExistence type="predicted"/>
<evidence type="ECO:0000313" key="1">
    <source>
        <dbReference type="EMBL" id="KAF9642783.1"/>
    </source>
</evidence>
<sequence length="150" mass="17131">DSFQQLLQRTRFVSQLIAVVIDKVHCLKLWSSFWHDYQDLGRLQFILPDWVHFALVSATLPHPVLMPVMSHLGITSSELHAVQLSNDRDNIALCVRKMQYPANSFWDLDFLVSGTTGLDISGGPRQQLQHKKFVIFFDNKTEATDAGSYL</sequence>